<sequence length="141" mass="17060">MWFDVKLSGVTVKELYLRQWVYATRHSKYRINCMIKYKAYFNMCGKLVADNISRFIIEFPKYSLFEFYSVFFLFSTAHNSVMVDQIIKSIFNRFFEYIRCSRRVPFSGSQDFLFIYIKNDGNTQQQPTMLYSIYQYFLSSE</sequence>
<organism evidence="1 2">
    <name type="scientific">Phycomyces blakesleeanus (strain ATCC 8743b / DSM 1359 / FGSC 10004 / NBRC 33097 / NRRL 1555)</name>
    <dbReference type="NCBI Taxonomy" id="763407"/>
    <lineage>
        <taxon>Eukaryota</taxon>
        <taxon>Fungi</taxon>
        <taxon>Fungi incertae sedis</taxon>
        <taxon>Mucoromycota</taxon>
        <taxon>Mucoromycotina</taxon>
        <taxon>Mucoromycetes</taxon>
        <taxon>Mucorales</taxon>
        <taxon>Phycomycetaceae</taxon>
        <taxon>Phycomyces</taxon>
    </lineage>
</organism>
<dbReference type="GeneID" id="28997660"/>
<evidence type="ECO:0000313" key="1">
    <source>
        <dbReference type="EMBL" id="OAD69575.1"/>
    </source>
</evidence>
<name>A0A167L4F1_PHYB8</name>
<proteinExistence type="predicted"/>
<protein>
    <submittedName>
        <fullName evidence="1">Uncharacterized protein</fullName>
    </submittedName>
</protein>
<accession>A0A167L4F1</accession>
<dbReference type="Proteomes" id="UP000077315">
    <property type="component" value="Unassembled WGS sequence"/>
</dbReference>
<gene>
    <name evidence="1" type="ORF">PHYBLDRAFT_172211</name>
</gene>
<dbReference type="InParanoid" id="A0A167L4F1"/>
<keyword evidence="2" id="KW-1185">Reference proteome</keyword>
<dbReference type="EMBL" id="KV440991">
    <property type="protein sequence ID" value="OAD69575.1"/>
    <property type="molecule type" value="Genomic_DNA"/>
</dbReference>
<dbReference type="VEuPathDB" id="FungiDB:PHYBLDRAFT_172211"/>
<reference evidence="2" key="1">
    <citation type="submission" date="2015-06" db="EMBL/GenBank/DDBJ databases">
        <title>Expansion of signal transduction pathways in fungi by whole-genome duplication.</title>
        <authorList>
            <consortium name="DOE Joint Genome Institute"/>
            <person name="Corrochano L.M."/>
            <person name="Kuo A."/>
            <person name="Marcet-Houben M."/>
            <person name="Polaino S."/>
            <person name="Salamov A."/>
            <person name="Villalobos J.M."/>
            <person name="Alvarez M.I."/>
            <person name="Avalos J."/>
            <person name="Benito E.P."/>
            <person name="Benoit I."/>
            <person name="Burger G."/>
            <person name="Camino L.P."/>
            <person name="Canovas D."/>
            <person name="Cerda-Olmedo E."/>
            <person name="Cheng J.-F."/>
            <person name="Dominguez A."/>
            <person name="Elias M."/>
            <person name="Eslava A.P."/>
            <person name="Glaser F."/>
            <person name="Grimwood J."/>
            <person name="Gutierrez G."/>
            <person name="Heitman J."/>
            <person name="Henrissat B."/>
            <person name="Iturriaga E.A."/>
            <person name="Lang B.F."/>
            <person name="Lavin J.L."/>
            <person name="Lee S."/>
            <person name="Li W."/>
            <person name="Lindquist E."/>
            <person name="Lopez-Garcia S."/>
            <person name="Luque E.M."/>
            <person name="Marcos A.T."/>
            <person name="Martin J."/>
            <person name="McCluskey K."/>
            <person name="Medina H.R."/>
            <person name="Miralles-Duran A."/>
            <person name="Miyazaki A."/>
            <person name="Munoz-Torres E."/>
            <person name="Oguiza J.A."/>
            <person name="Ohm R."/>
            <person name="Olmedo M."/>
            <person name="Orejas M."/>
            <person name="Ortiz-Castellanos L."/>
            <person name="Pisabarro A.G."/>
            <person name="Rodriguez-Romero J."/>
            <person name="Ruiz-Herrera J."/>
            <person name="Ruiz-Vazquez R."/>
            <person name="Sanz C."/>
            <person name="Schackwitz W."/>
            <person name="Schmutz J."/>
            <person name="Shahriari M."/>
            <person name="Shelest E."/>
            <person name="Silva-Franco F."/>
            <person name="Soanes D."/>
            <person name="Syed K."/>
            <person name="Tagua V.G."/>
            <person name="Talbot N.J."/>
            <person name="Thon M."/>
            <person name="De vries R.P."/>
            <person name="Wiebenga A."/>
            <person name="Yadav J.S."/>
            <person name="Braun E.L."/>
            <person name="Baker S."/>
            <person name="Garre V."/>
            <person name="Horwitz B."/>
            <person name="Torres-Martinez S."/>
            <person name="Idnurm A."/>
            <person name="Herrera-Estrella A."/>
            <person name="Gabaldon T."/>
            <person name="Grigoriev I.V."/>
        </authorList>
    </citation>
    <scope>NUCLEOTIDE SEQUENCE [LARGE SCALE GENOMIC DNA]</scope>
    <source>
        <strain evidence="2">NRRL 1555(-)</strain>
    </source>
</reference>
<dbReference type="RefSeq" id="XP_018287615.1">
    <property type="nucleotide sequence ID" value="XM_018436754.1"/>
</dbReference>
<dbReference type="AlphaFoldDB" id="A0A167L4F1"/>
<evidence type="ECO:0000313" key="2">
    <source>
        <dbReference type="Proteomes" id="UP000077315"/>
    </source>
</evidence>